<gene>
    <name evidence="1" type="primary">rimM</name>
    <name evidence="3" type="ORF">BGO89_11120</name>
</gene>
<keyword evidence="1" id="KW-0143">Chaperone</keyword>
<keyword evidence="1" id="KW-0963">Cytoplasm</keyword>
<evidence type="ECO:0000259" key="2">
    <source>
        <dbReference type="Pfam" id="PF24986"/>
    </source>
</evidence>
<dbReference type="SUPFAM" id="SSF50346">
    <property type="entry name" value="PRC-barrel domain"/>
    <property type="match status" value="1"/>
</dbReference>
<dbReference type="Pfam" id="PF24986">
    <property type="entry name" value="PRC_RimM"/>
    <property type="match status" value="1"/>
</dbReference>
<comment type="similarity">
    <text evidence="1">Belongs to the RimM family.</text>
</comment>
<dbReference type="AlphaFoldDB" id="A0A1M3KXE5"/>
<dbReference type="Gene3D" id="2.30.30.240">
    <property type="entry name" value="PRC-barrel domain"/>
    <property type="match status" value="1"/>
</dbReference>
<keyword evidence="1" id="KW-0698">rRNA processing</keyword>
<dbReference type="InterPro" id="IPR011961">
    <property type="entry name" value="RimM"/>
</dbReference>
<comment type="subunit">
    <text evidence="1">Binds ribosomal protein uS19.</text>
</comment>
<keyword evidence="1" id="KW-0690">Ribosome biogenesis</keyword>
<comment type="subcellular location">
    <subcellularLocation>
        <location evidence="1">Cytoplasm</location>
    </subcellularLocation>
</comment>
<comment type="function">
    <text evidence="1">An accessory protein needed during the final step in the assembly of 30S ribosomal subunit, possibly for assembly of the head region. Essential for efficient processing of 16S rRNA. May be needed both before and after RbfA during the maturation of 16S rRNA. It has affinity for free ribosomal 30S subunits but not for 70S ribosomes.</text>
</comment>
<name>A0A1M3KXE5_9BACT</name>
<comment type="domain">
    <text evidence="1">The PRC barrel domain binds ribosomal protein uS19.</text>
</comment>
<dbReference type="Proteomes" id="UP000184233">
    <property type="component" value="Unassembled WGS sequence"/>
</dbReference>
<dbReference type="GO" id="GO:0006364">
    <property type="term" value="P:rRNA processing"/>
    <property type="evidence" value="ECO:0007669"/>
    <property type="project" value="UniProtKB-UniRule"/>
</dbReference>
<dbReference type="PANTHER" id="PTHR33692">
    <property type="entry name" value="RIBOSOME MATURATION FACTOR RIMM"/>
    <property type="match status" value="1"/>
</dbReference>
<comment type="caution">
    <text evidence="3">The sequence shown here is derived from an EMBL/GenBank/DDBJ whole genome shotgun (WGS) entry which is preliminary data.</text>
</comment>
<dbReference type="PANTHER" id="PTHR33692:SF1">
    <property type="entry name" value="RIBOSOME MATURATION FACTOR RIMM"/>
    <property type="match status" value="1"/>
</dbReference>
<dbReference type="STRING" id="1895771.BGO89_11120"/>
<evidence type="ECO:0000313" key="3">
    <source>
        <dbReference type="EMBL" id="OJX57053.1"/>
    </source>
</evidence>
<dbReference type="InterPro" id="IPR011033">
    <property type="entry name" value="PRC_barrel-like_sf"/>
</dbReference>
<sequence length="184" mass="19979">MASPFTEYLGVVGRTHGTDGTVVLQDTVGIRTVLRIGSTIGIGYSREFARPFTLAGFEDNPPLLRLRLRECPTVEAARALIDQAVYISSEDLVADQDGRFAIGDIEGSRVMTDDGLELGTVSEVWLLPANDVWIVTRPDGSTVPVPVVDSVVRSVDVEHRIITIHLLDGLVDVDTPSSPEDHDE</sequence>
<dbReference type="GO" id="GO:0005737">
    <property type="term" value="C:cytoplasm"/>
    <property type="evidence" value="ECO:0007669"/>
    <property type="project" value="UniProtKB-SubCell"/>
</dbReference>
<evidence type="ECO:0000256" key="1">
    <source>
        <dbReference type="HAMAP-Rule" id="MF_00014"/>
    </source>
</evidence>
<dbReference type="InterPro" id="IPR056792">
    <property type="entry name" value="PRC_RimM"/>
</dbReference>
<organism evidence="3 4">
    <name type="scientific">Candidatus Kapaibacterium thiocyanatum</name>
    <dbReference type="NCBI Taxonomy" id="1895771"/>
    <lineage>
        <taxon>Bacteria</taxon>
        <taxon>Pseudomonadati</taxon>
        <taxon>Candidatus Kapaibacteriota</taxon>
        <taxon>Candidatus Kapaibacteriia</taxon>
        <taxon>Candidatus Kapaibacteriales</taxon>
        <taxon>Candidatus Kapaibacteriaceae</taxon>
        <taxon>Candidatus Kapaibacterium</taxon>
    </lineage>
</organism>
<dbReference type="EMBL" id="MKVH01000024">
    <property type="protein sequence ID" value="OJX57053.1"/>
    <property type="molecule type" value="Genomic_DNA"/>
</dbReference>
<feature type="domain" description="Ribosome maturation factor RimM PRC barrel" evidence="2">
    <location>
        <begin position="104"/>
        <end position="170"/>
    </location>
</feature>
<dbReference type="GO" id="GO:0043022">
    <property type="term" value="F:ribosome binding"/>
    <property type="evidence" value="ECO:0007669"/>
    <property type="project" value="InterPro"/>
</dbReference>
<dbReference type="GO" id="GO:0042274">
    <property type="term" value="P:ribosomal small subunit biogenesis"/>
    <property type="evidence" value="ECO:0007669"/>
    <property type="project" value="UniProtKB-UniRule"/>
</dbReference>
<dbReference type="HAMAP" id="MF_00014">
    <property type="entry name" value="Ribosome_mat_RimM"/>
    <property type="match status" value="1"/>
</dbReference>
<accession>A0A1M3KXE5</accession>
<dbReference type="NCBIfam" id="TIGR02273">
    <property type="entry name" value="16S_RimM"/>
    <property type="match status" value="1"/>
</dbReference>
<proteinExistence type="inferred from homology"/>
<protein>
    <recommendedName>
        <fullName evidence="1">Ribosome maturation factor RimM</fullName>
    </recommendedName>
</protein>
<dbReference type="GO" id="GO:0005840">
    <property type="term" value="C:ribosome"/>
    <property type="evidence" value="ECO:0007669"/>
    <property type="project" value="InterPro"/>
</dbReference>
<reference evidence="3 4" key="1">
    <citation type="submission" date="2016-09" db="EMBL/GenBank/DDBJ databases">
        <title>Genome-resolved meta-omics ties microbial dynamics to process performance in biotechnology for thiocyanate degradation.</title>
        <authorList>
            <person name="Kantor R.S."/>
            <person name="Huddy R.J."/>
            <person name="Iyer R."/>
            <person name="Thomas B.C."/>
            <person name="Brown C.T."/>
            <person name="Anantharaman K."/>
            <person name="Tringe S."/>
            <person name="Hettich R.L."/>
            <person name="Harrison S.T."/>
            <person name="Banfield J.F."/>
        </authorList>
    </citation>
    <scope>NUCLEOTIDE SEQUENCE [LARGE SCALE GENOMIC DNA]</scope>
    <source>
        <strain evidence="3">59-99</strain>
    </source>
</reference>
<evidence type="ECO:0000313" key="4">
    <source>
        <dbReference type="Proteomes" id="UP000184233"/>
    </source>
</evidence>